<dbReference type="InterPro" id="IPR050642">
    <property type="entry name" value="PDH_E1_Alpha_Subunit"/>
</dbReference>
<keyword evidence="6" id="KW-1185">Reference proteome</keyword>
<dbReference type="PANTHER" id="PTHR11516:SF60">
    <property type="entry name" value="PYRUVATE DEHYDROGENASE E1 COMPONENT SUBUNIT ALPHA"/>
    <property type="match status" value="1"/>
</dbReference>
<evidence type="ECO:0000256" key="1">
    <source>
        <dbReference type="ARBA" id="ARBA00001964"/>
    </source>
</evidence>
<proteinExistence type="predicted"/>
<dbReference type="SUPFAM" id="SSF52518">
    <property type="entry name" value="Thiamin diphosphate-binding fold (THDP-binding)"/>
    <property type="match status" value="1"/>
</dbReference>
<keyword evidence="2" id="KW-0560">Oxidoreductase</keyword>
<dbReference type="CDD" id="cd02000">
    <property type="entry name" value="TPP_E1_PDC_ADC_BCADC"/>
    <property type="match status" value="1"/>
</dbReference>
<dbReference type="InterPro" id="IPR029061">
    <property type="entry name" value="THDP-binding"/>
</dbReference>
<comment type="cofactor">
    <cofactor evidence="1">
        <name>thiamine diphosphate</name>
        <dbReference type="ChEBI" id="CHEBI:58937"/>
    </cofactor>
</comment>
<evidence type="ECO:0000313" key="5">
    <source>
        <dbReference type="EMBL" id="MFD1234568.1"/>
    </source>
</evidence>
<dbReference type="PANTHER" id="PTHR11516">
    <property type="entry name" value="PYRUVATE DEHYDROGENASE E1 COMPONENT, ALPHA SUBUNIT BACTERIAL AND ORGANELLAR"/>
    <property type="match status" value="1"/>
</dbReference>
<dbReference type="InterPro" id="IPR001017">
    <property type="entry name" value="DH_E1"/>
</dbReference>
<dbReference type="Gene3D" id="3.40.50.970">
    <property type="match status" value="1"/>
</dbReference>
<dbReference type="EMBL" id="JBHTMB010000134">
    <property type="protein sequence ID" value="MFD1234568.1"/>
    <property type="molecule type" value="Genomic_DNA"/>
</dbReference>
<evidence type="ECO:0000256" key="2">
    <source>
        <dbReference type="ARBA" id="ARBA00023002"/>
    </source>
</evidence>
<keyword evidence="3" id="KW-0786">Thiamine pyrophosphate</keyword>
<dbReference type="Pfam" id="PF00676">
    <property type="entry name" value="E1_dh"/>
    <property type="match status" value="1"/>
</dbReference>
<protein>
    <submittedName>
        <fullName evidence="5">Thiamine pyrophosphate-dependent dehydrogenase E1 component subunit alpha</fullName>
    </submittedName>
</protein>
<comment type="caution">
    <text evidence="5">The sequence shown here is derived from an EMBL/GenBank/DDBJ whole genome shotgun (WGS) entry which is preliminary data.</text>
</comment>
<reference evidence="6" key="1">
    <citation type="journal article" date="2019" name="Int. J. Syst. Evol. Microbiol.">
        <title>The Global Catalogue of Microorganisms (GCM) 10K type strain sequencing project: providing services to taxonomists for standard genome sequencing and annotation.</title>
        <authorList>
            <consortium name="The Broad Institute Genomics Platform"/>
            <consortium name="The Broad Institute Genome Sequencing Center for Infectious Disease"/>
            <person name="Wu L."/>
            <person name="Ma J."/>
        </authorList>
    </citation>
    <scope>NUCLEOTIDE SEQUENCE [LARGE SCALE GENOMIC DNA]</scope>
    <source>
        <strain evidence="6">CCUG 49018</strain>
    </source>
</reference>
<sequence length="337" mass="35157">MATPRTDVREPAVDDATARTLHERMLLIRRAEERLIVACADGSLPGGVHLYIGEEAVAVGACSVLTDRDYITSTHRGHGHFLAKGGDLDAMFAEIWGKATGICKGMGGSMHVADVSKGILGANGIVGAGFAIATGAAWGAKLEGEGRVATCFFGDGAANQGSFMESMNVSAAWELPTVFLCENNGVSEFTVTSTVTGGVLADRARAFMPVEVVDGNDVLAVRAAVGAAVERARAGGGPSYVEATTYRIRGHLEAEQHMLGGGTYRSADEIAAWQADDRDPVLRSARRLLDAGICDAAELERIDADVRARVEAAVAFAEAGPPADPELAPQLMFGPTA</sequence>
<evidence type="ECO:0000259" key="4">
    <source>
        <dbReference type="Pfam" id="PF00676"/>
    </source>
</evidence>
<organism evidence="5 6">
    <name type="scientific">Pseudonocardia benzenivorans</name>
    <dbReference type="NCBI Taxonomy" id="228005"/>
    <lineage>
        <taxon>Bacteria</taxon>
        <taxon>Bacillati</taxon>
        <taxon>Actinomycetota</taxon>
        <taxon>Actinomycetes</taxon>
        <taxon>Pseudonocardiales</taxon>
        <taxon>Pseudonocardiaceae</taxon>
        <taxon>Pseudonocardia</taxon>
    </lineage>
</organism>
<dbReference type="Proteomes" id="UP001597182">
    <property type="component" value="Unassembled WGS sequence"/>
</dbReference>
<accession>A0ABW3VIQ4</accession>
<name>A0ABW3VIQ4_9PSEU</name>
<gene>
    <name evidence="5" type="ORF">ACFQ34_14860</name>
</gene>
<dbReference type="RefSeq" id="WP_103379936.1">
    <property type="nucleotide sequence ID" value="NZ_BAABKS010000006.1"/>
</dbReference>
<evidence type="ECO:0000313" key="6">
    <source>
        <dbReference type="Proteomes" id="UP001597182"/>
    </source>
</evidence>
<feature type="domain" description="Dehydrogenase E1 component" evidence="4">
    <location>
        <begin position="23"/>
        <end position="325"/>
    </location>
</feature>
<evidence type="ECO:0000256" key="3">
    <source>
        <dbReference type="ARBA" id="ARBA00023052"/>
    </source>
</evidence>